<dbReference type="EMBL" id="CAUYUE010000001">
    <property type="protein sequence ID" value="CAK0732404.1"/>
    <property type="molecule type" value="Genomic_DNA"/>
</dbReference>
<evidence type="ECO:0000256" key="1">
    <source>
        <dbReference type="ARBA" id="ARBA00004651"/>
    </source>
</evidence>
<dbReference type="SUPFAM" id="SSF52540">
    <property type="entry name" value="P-loop containing nucleoside triphosphate hydrolases"/>
    <property type="match status" value="2"/>
</dbReference>
<dbReference type="Pfam" id="PF00005">
    <property type="entry name" value="ABC_tran"/>
    <property type="match status" value="2"/>
</dbReference>
<feature type="compositionally biased region" description="Basic and acidic residues" evidence="12">
    <location>
        <begin position="250"/>
        <end position="259"/>
    </location>
</feature>
<evidence type="ECO:0000259" key="14">
    <source>
        <dbReference type="PROSITE" id="PS50893"/>
    </source>
</evidence>
<dbReference type="GO" id="GO:0005886">
    <property type="term" value="C:plasma membrane"/>
    <property type="evidence" value="ECO:0007669"/>
    <property type="project" value="UniProtKB-SubCell"/>
</dbReference>
<keyword evidence="6" id="KW-0677">Repeat</keyword>
<evidence type="ECO:0000256" key="11">
    <source>
        <dbReference type="ARBA" id="ARBA00023180"/>
    </source>
</evidence>
<feature type="transmembrane region" description="Helical" evidence="13">
    <location>
        <begin position="601"/>
        <end position="626"/>
    </location>
</feature>
<dbReference type="InterPro" id="IPR027417">
    <property type="entry name" value="P-loop_NTPase"/>
</dbReference>
<dbReference type="FunFam" id="3.40.50.300:FF:002145">
    <property type="entry name" value="ABC transporter (MsbA subfamily)"/>
    <property type="match status" value="1"/>
</dbReference>
<evidence type="ECO:0000256" key="2">
    <source>
        <dbReference type="ARBA" id="ARBA00009726"/>
    </source>
</evidence>
<evidence type="ECO:0000256" key="12">
    <source>
        <dbReference type="SAM" id="MobiDB-lite"/>
    </source>
</evidence>
<evidence type="ECO:0000256" key="8">
    <source>
        <dbReference type="ARBA" id="ARBA00022840"/>
    </source>
</evidence>
<feature type="transmembrane region" description="Helical" evidence="13">
    <location>
        <begin position="685"/>
        <end position="715"/>
    </location>
</feature>
<feature type="compositionally biased region" description="Basic and acidic residues" evidence="12">
    <location>
        <begin position="227"/>
        <end position="241"/>
    </location>
</feature>
<dbReference type="InterPro" id="IPR050173">
    <property type="entry name" value="ABC_transporter_C-like"/>
</dbReference>
<evidence type="ECO:0000256" key="6">
    <source>
        <dbReference type="ARBA" id="ARBA00022737"/>
    </source>
</evidence>
<keyword evidence="9 13" id="KW-1133">Transmembrane helix</keyword>
<feature type="transmembrane region" description="Helical" evidence="13">
    <location>
        <begin position="71"/>
        <end position="88"/>
    </location>
</feature>
<comment type="subcellular location">
    <subcellularLocation>
        <location evidence="1">Cell membrane</location>
        <topology evidence="1">Multi-pass membrane protein</topology>
    </subcellularLocation>
</comment>
<feature type="transmembrane region" description="Helical" evidence="13">
    <location>
        <begin position="558"/>
        <end position="580"/>
    </location>
</feature>
<dbReference type="CDD" id="cd03250">
    <property type="entry name" value="ABCC_MRP_domain1"/>
    <property type="match status" value="1"/>
</dbReference>
<evidence type="ECO:0000313" key="16">
    <source>
        <dbReference type="EMBL" id="CAK0732404.1"/>
    </source>
</evidence>
<comment type="similarity">
    <text evidence="2">Belongs to the ABC transporter superfamily. ABCC family. Conjugate transporter (TC 3.A.1.208) subfamily.</text>
</comment>
<dbReference type="Gene3D" id="3.40.50.300">
    <property type="entry name" value="P-loop containing nucleotide triphosphate hydrolases"/>
    <property type="match status" value="2"/>
</dbReference>
<accession>A0AAV1HPZ5</accession>
<keyword evidence="8" id="KW-0067">ATP-binding</keyword>
<name>A0AAV1HPZ5_9CHLO</name>
<dbReference type="SMART" id="SM00382">
    <property type="entry name" value="AAA"/>
    <property type="match status" value="2"/>
</dbReference>
<reference evidence="16 17" key="1">
    <citation type="submission" date="2023-10" db="EMBL/GenBank/DDBJ databases">
        <authorList>
            <person name="Maclean D."/>
            <person name="Macfadyen A."/>
        </authorList>
    </citation>
    <scope>NUCLEOTIDE SEQUENCE [LARGE SCALE GENOMIC DNA]</scope>
</reference>
<dbReference type="PANTHER" id="PTHR24223:SF453">
    <property type="entry name" value="ABC TRANSPORTER"/>
    <property type="match status" value="1"/>
</dbReference>
<evidence type="ECO:0000256" key="13">
    <source>
        <dbReference type="SAM" id="Phobius"/>
    </source>
</evidence>
<feature type="region of interest" description="Disordered" evidence="12">
    <location>
        <begin position="227"/>
        <end position="263"/>
    </location>
</feature>
<dbReference type="AlphaFoldDB" id="A0AAV1HPZ5"/>
<evidence type="ECO:0000256" key="7">
    <source>
        <dbReference type="ARBA" id="ARBA00022741"/>
    </source>
</evidence>
<evidence type="ECO:0000256" key="5">
    <source>
        <dbReference type="ARBA" id="ARBA00022692"/>
    </source>
</evidence>
<keyword evidence="5 13" id="KW-0812">Transmembrane</keyword>
<dbReference type="PROSITE" id="PS00211">
    <property type="entry name" value="ABC_TRANSPORTER_1"/>
    <property type="match status" value="2"/>
</dbReference>
<dbReference type="CDD" id="cd18580">
    <property type="entry name" value="ABC_6TM_ABCC_D2"/>
    <property type="match status" value="1"/>
</dbReference>
<comment type="caution">
    <text evidence="16">The sequence shown here is derived from an EMBL/GenBank/DDBJ whole genome shotgun (WGS) entry which is preliminary data.</text>
</comment>
<evidence type="ECO:0000313" key="17">
    <source>
        <dbReference type="Proteomes" id="UP001314263"/>
    </source>
</evidence>
<proteinExistence type="inferred from homology"/>
<feature type="transmembrane region" description="Helical" evidence="13">
    <location>
        <begin position="781"/>
        <end position="803"/>
    </location>
</feature>
<dbReference type="SUPFAM" id="SSF90123">
    <property type="entry name" value="ABC transporter transmembrane region"/>
    <property type="match status" value="2"/>
</dbReference>
<feature type="domain" description="ABC transporter" evidence="14">
    <location>
        <begin position="284"/>
        <end position="517"/>
    </location>
</feature>
<dbReference type="InterPro" id="IPR017871">
    <property type="entry name" value="ABC_transporter-like_CS"/>
</dbReference>
<evidence type="ECO:0000256" key="9">
    <source>
        <dbReference type="ARBA" id="ARBA00022989"/>
    </source>
</evidence>
<evidence type="ECO:0000256" key="10">
    <source>
        <dbReference type="ARBA" id="ARBA00023136"/>
    </source>
</evidence>
<keyword evidence="4" id="KW-1003">Cell membrane</keyword>
<dbReference type="GO" id="GO:0016887">
    <property type="term" value="F:ATP hydrolysis activity"/>
    <property type="evidence" value="ECO:0007669"/>
    <property type="project" value="InterPro"/>
</dbReference>
<keyword evidence="10 13" id="KW-0472">Membrane</keyword>
<dbReference type="PANTHER" id="PTHR24223">
    <property type="entry name" value="ATP-BINDING CASSETTE SUB-FAMILY C"/>
    <property type="match status" value="1"/>
</dbReference>
<feature type="domain" description="ABC transmembrane type-1" evidence="15">
    <location>
        <begin position="565"/>
        <end position="842"/>
    </location>
</feature>
<keyword evidence="11" id="KW-0325">Glycoprotein</keyword>
<feature type="transmembrane region" description="Helical" evidence="13">
    <location>
        <begin position="44"/>
        <end position="64"/>
    </location>
</feature>
<keyword evidence="17" id="KW-1185">Reference proteome</keyword>
<evidence type="ECO:0000259" key="15">
    <source>
        <dbReference type="PROSITE" id="PS50929"/>
    </source>
</evidence>
<dbReference type="PROSITE" id="PS50893">
    <property type="entry name" value="ABC_TRANSPORTER_2"/>
    <property type="match status" value="2"/>
</dbReference>
<dbReference type="PROSITE" id="PS50929">
    <property type="entry name" value="ABC_TM1F"/>
    <property type="match status" value="2"/>
</dbReference>
<dbReference type="InterPro" id="IPR003593">
    <property type="entry name" value="AAA+_ATPase"/>
</dbReference>
<keyword evidence="7" id="KW-0547">Nucleotide-binding</keyword>
<sequence length="1063" mass="114987">MRQRVILALTKAVLASKDGAASHQRQVLNMASNDVRRLDDTSPWWIFLWAGPLELAAMLAAVSLRISLPAALAGAGCLLLLFPLQIVLSNTIKGLRIRASSHADRRIGATSEAIDGILTIKMLSMEASVSESVAALRATEAGSGGQKLALIRACNFLVSFIVLPLASFATFATASAQGIDFQAADVFFTLCMLQLPQQSMATFFVRSVQSYAELMASLDRMAPLLASKDRTPVPDRRDPPQERVASVDGLTERSHEHMSSVETQQQEVVAMQGGCYSWVAMQPVRISGVQEDSRRSLPALSGVNLSVRLGELVCVCGEVGAGKSTLFAALLGDSNLRMRPCAEDTDKQCTCYLAESVAYCAQTPWIFPGTIKENIVLGHAVDAAWYAKVLSACHLDSDLQQLSEGDMTQLADRGSDMSGGQCARIALARAAYSRASVMLLDDPLSALNGSVANHVYNSVIGRNGIMKGSAILLATHHTHFLRDCSKVLYLHEGRALAFAPFQKLPPEILQIMPTSVDRSSLPGPLRVLDTVTSARMACLEGKAKGDVSWQVYGRYALLYGWAGCLIILASSVFGQAAYLGSQYWLSLWTTAPKTDQRDAKWLGGFSCFIVAVMALGAARSFTFFWASYSAATRLHNAVLGRVLRAPLAFFHANSAGRILNRFSKDQGVTDDQLPLTFFDALQSSFMVAGSLILVCLVVPWIIPAFVPFIILFFFIRRRYLRASREVKRSDATSRSPLYTRLDSISKGLVTIRAYGASGWFISKVEGDLDANGKWWFTFMGLARWVGFRLDCLSAGTLLVGAVLAMLLRHKVSPQLLGLALSNIINLMGTLQWAVRQSAETENCMTSPERLLEFAHSEREDDTQHTMDDWAPAAHLEFRGVSAAYGIGLDPVLKNISFCLEGGTSCAVVGRTGSGKSSLLLALYRLINIAKGSILLDGVDLLAMSLLSVRGKLAIIPQVPVLFTGTLRFNLDPTGKVDDSRIWSVLESVHLGMAARNLGGLDGPLSGGGKNMSLGQRQLMCLARAILKDAVIIALDEATASIDKGTDALIQASLRDLLASSPQK</sequence>
<keyword evidence="3" id="KW-0813">Transport</keyword>
<evidence type="ECO:0000256" key="3">
    <source>
        <dbReference type="ARBA" id="ARBA00022448"/>
    </source>
</evidence>
<gene>
    <name evidence="16" type="ORF">CVIRNUC_000127</name>
</gene>
<dbReference type="InterPro" id="IPR036640">
    <property type="entry name" value="ABC1_TM_sf"/>
</dbReference>
<feature type="domain" description="ABC transporter" evidence="14">
    <location>
        <begin position="875"/>
        <end position="1061"/>
    </location>
</feature>
<evidence type="ECO:0000256" key="4">
    <source>
        <dbReference type="ARBA" id="ARBA00022475"/>
    </source>
</evidence>
<organism evidence="16 17">
    <name type="scientific">Coccomyxa viridis</name>
    <dbReference type="NCBI Taxonomy" id="1274662"/>
    <lineage>
        <taxon>Eukaryota</taxon>
        <taxon>Viridiplantae</taxon>
        <taxon>Chlorophyta</taxon>
        <taxon>core chlorophytes</taxon>
        <taxon>Trebouxiophyceae</taxon>
        <taxon>Trebouxiophyceae incertae sedis</taxon>
        <taxon>Coccomyxaceae</taxon>
        <taxon>Coccomyxa</taxon>
    </lineage>
</organism>
<dbReference type="InterPro" id="IPR011527">
    <property type="entry name" value="ABC1_TM_dom"/>
</dbReference>
<dbReference type="Pfam" id="PF00664">
    <property type="entry name" value="ABC_membrane"/>
    <property type="match status" value="2"/>
</dbReference>
<dbReference type="Gene3D" id="1.20.1560.10">
    <property type="entry name" value="ABC transporter type 1, transmembrane domain"/>
    <property type="match status" value="2"/>
</dbReference>
<dbReference type="Proteomes" id="UP001314263">
    <property type="component" value="Unassembled WGS sequence"/>
</dbReference>
<dbReference type="GO" id="GO:0140359">
    <property type="term" value="F:ABC-type transporter activity"/>
    <property type="evidence" value="ECO:0007669"/>
    <property type="project" value="InterPro"/>
</dbReference>
<dbReference type="FunFam" id="1.20.1560.10:FF:000013">
    <property type="entry name" value="ABC transporter C family member 2"/>
    <property type="match status" value="1"/>
</dbReference>
<dbReference type="InterPro" id="IPR044726">
    <property type="entry name" value="ABCC_6TM_D2"/>
</dbReference>
<feature type="domain" description="ABC transmembrane type-1" evidence="15">
    <location>
        <begin position="26"/>
        <end position="177"/>
    </location>
</feature>
<dbReference type="GO" id="GO:0005524">
    <property type="term" value="F:ATP binding"/>
    <property type="evidence" value="ECO:0007669"/>
    <property type="project" value="UniProtKB-KW"/>
</dbReference>
<protein>
    <submittedName>
        <fullName evidence="16">Uncharacterized protein</fullName>
    </submittedName>
</protein>
<dbReference type="InterPro" id="IPR003439">
    <property type="entry name" value="ABC_transporter-like_ATP-bd"/>
</dbReference>